<evidence type="ECO:0000256" key="7">
    <source>
        <dbReference type="SAM" id="MobiDB-lite"/>
    </source>
</evidence>
<evidence type="ECO:0000256" key="1">
    <source>
        <dbReference type="ARBA" id="ARBA00004127"/>
    </source>
</evidence>
<keyword evidence="2" id="KW-0813">Transport</keyword>
<gene>
    <name evidence="10" type="ORF">R1flu_028329</name>
</gene>
<accession>A0ABD1XLD4</accession>
<dbReference type="EMBL" id="JBHFFA010000008">
    <property type="protein sequence ID" value="KAL2609756.1"/>
    <property type="molecule type" value="Genomic_DNA"/>
</dbReference>
<dbReference type="InterPro" id="IPR044880">
    <property type="entry name" value="NCX_ion-bd_dom_sf"/>
</dbReference>
<evidence type="ECO:0000256" key="5">
    <source>
        <dbReference type="ARBA" id="ARBA00023065"/>
    </source>
</evidence>
<feature type="region of interest" description="Disordered" evidence="7">
    <location>
        <begin position="339"/>
        <end position="382"/>
    </location>
</feature>
<comment type="caution">
    <text evidence="10">The sequence shown here is derived from an EMBL/GenBank/DDBJ whole genome shotgun (WGS) entry which is preliminary data.</text>
</comment>
<dbReference type="PANTHER" id="PTHR11878">
    <property type="entry name" value="SODIUM/CALCIUM EXCHANGER"/>
    <property type="match status" value="1"/>
</dbReference>
<name>A0ABD1XLD4_9MARC</name>
<evidence type="ECO:0000256" key="8">
    <source>
        <dbReference type="SAM" id="Phobius"/>
    </source>
</evidence>
<keyword evidence="5" id="KW-0406">Ion transport</keyword>
<evidence type="ECO:0000313" key="11">
    <source>
        <dbReference type="Proteomes" id="UP001605036"/>
    </source>
</evidence>
<dbReference type="GO" id="GO:0012505">
    <property type="term" value="C:endomembrane system"/>
    <property type="evidence" value="ECO:0007669"/>
    <property type="project" value="UniProtKB-SubCell"/>
</dbReference>
<feature type="transmembrane region" description="Helical" evidence="8">
    <location>
        <begin position="172"/>
        <end position="191"/>
    </location>
</feature>
<evidence type="ECO:0000256" key="2">
    <source>
        <dbReference type="ARBA" id="ARBA00022448"/>
    </source>
</evidence>
<proteinExistence type="predicted"/>
<keyword evidence="6 8" id="KW-0472">Membrane</keyword>
<evidence type="ECO:0000256" key="4">
    <source>
        <dbReference type="ARBA" id="ARBA00022989"/>
    </source>
</evidence>
<sequence>MADSLGANMSRVASSAAELCSLIGPGWDCFGIKTQTGYLLEVFEYTDGNTTRRRESCSSYLLLPGENVWRYQTRGVLYAMGLVYCFIGLAAITALYMRAMETIVKQMRKVSRKNPETGTVEIVSEKIWNSAVADITLLALGTSSPQISLALIDSLQHLGDTYLEGLGPGTLVGSAAFNLLPTLAVCVLLPMAGTVKRIEKLRLFAVEFGWSIWAYIWLFIMLKISTPDRVSLWEALFTVLQFPLLIMHAYAEDRSWPYVSIAFWNQRALSWAQETGEDDMKQNKDFIPDGSYHSRWEDKLKKIFGWLQYRNIATSKNTSSNGHLEFGRLTYETSLSFSSHDDDRVESPSAVEMQHRGDIQTNPSDNVYIQESSRPTETGHENEQSLLHQWKLQIQNSMTVKTCRDENGKEIVPPLRNLLWHMVTLFWRVLFAFIPPTSLLHGWPAFVTALLCIAGISTVSIQLANLFGCVTGLNSYAISILILASGSSFPDLIASKIALERGSTADSGIANINCSNCINVFVGIGLPWLLEVAYNLIVNGEGLMTETKGLSFSILVYFAVFILCWKAVLLDSNIRSLFLNEASGKTSKKDSVFLEGFRSEGTPGTNAWSPFGGRAATELLKEIMVPPVLELNVHVILNG</sequence>
<dbReference type="Pfam" id="PF01699">
    <property type="entry name" value="Na_Ca_ex"/>
    <property type="match status" value="2"/>
</dbReference>
<feature type="transmembrane region" description="Helical" evidence="8">
    <location>
        <begin position="230"/>
        <end position="251"/>
    </location>
</feature>
<feature type="transmembrane region" description="Helical" evidence="8">
    <location>
        <begin position="440"/>
        <end position="459"/>
    </location>
</feature>
<reference evidence="10 11" key="1">
    <citation type="submission" date="2024-09" db="EMBL/GenBank/DDBJ databases">
        <title>Chromosome-scale assembly of Riccia fluitans.</title>
        <authorList>
            <person name="Paukszto L."/>
            <person name="Sawicki J."/>
            <person name="Karawczyk K."/>
            <person name="Piernik-Szablinska J."/>
            <person name="Szczecinska M."/>
            <person name="Mazdziarz M."/>
        </authorList>
    </citation>
    <scope>NUCLEOTIDE SEQUENCE [LARGE SCALE GENOMIC DNA]</scope>
    <source>
        <strain evidence="10">Rf_01</strain>
        <tissue evidence="10">Aerial parts of the thallus</tissue>
    </source>
</reference>
<keyword evidence="11" id="KW-1185">Reference proteome</keyword>
<evidence type="ECO:0000259" key="9">
    <source>
        <dbReference type="Pfam" id="PF01699"/>
    </source>
</evidence>
<dbReference type="InterPro" id="IPR004837">
    <property type="entry name" value="NaCa_Exmemb"/>
</dbReference>
<comment type="subcellular location">
    <subcellularLocation>
        <location evidence="1">Endomembrane system</location>
        <topology evidence="1">Multi-pass membrane protein</topology>
    </subcellularLocation>
</comment>
<dbReference type="PANTHER" id="PTHR11878:SF65">
    <property type="entry name" value="NA_CA-EXCHANGE PROTEIN, ISOFORM G"/>
    <property type="match status" value="1"/>
</dbReference>
<feature type="transmembrane region" description="Helical" evidence="8">
    <location>
        <begin position="203"/>
        <end position="224"/>
    </location>
</feature>
<feature type="transmembrane region" description="Helical" evidence="8">
    <location>
        <begin position="418"/>
        <end position="434"/>
    </location>
</feature>
<evidence type="ECO:0000313" key="10">
    <source>
        <dbReference type="EMBL" id="KAL2609756.1"/>
    </source>
</evidence>
<keyword evidence="4 8" id="KW-1133">Transmembrane helix</keyword>
<feature type="transmembrane region" description="Helical" evidence="8">
    <location>
        <begin position="466"/>
        <end position="486"/>
    </location>
</feature>
<dbReference type="AlphaFoldDB" id="A0ABD1XLD4"/>
<feature type="domain" description="Sodium/calcium exchanger membrane region" evidence="9">
    <location>
        <begin position="442"/>
        <end position="566"/>
    </location>
</feature>
<dbReference type="Proteomes" id="UP001605036">
    <property type="component" value="Unassembled WGS sequence"/>
</dbReference>
<dbReference type="Gene3D" id="1.20.1420.30">
    <property type="entry name" value="NCX, central ion-binding region"/>
    <property type="match status" value="2"/>
</dbReference>
<feature type="transmembrane region" description="Helical" evidence="8">
    <location>
        <begin position="76"/>
        <end position="99"/>
    </location>
</feature>
<evidence type="ECO:0000256" key="3">
    <source>
        <dbReference type="ARBA" id="ARBA00022692"/>
    </source>
</evidence>
<protein>
    <recommendedName>
        <fullName evidence="9">Sodium/calcium exchanger membrane region domain-containing protein</fullName>
    </recommendedName>
</protein>
<organism evidence="10 11">
    <name type="scientific">Riccia fluitans</name>
    <dbReference type="NCBI Taxonomy" id="41844"/>
    <lineage>
        <taxon>Eukaryota</taxon>
        <taxon>Viridiplantae</taxon>
        <taxon>Streptophyta</taxon>
        <taxon>Embryophyta</taxon>
        <taxon>Marchantiophyta</taxon>
        <taxon>Marchantiopsida</taxon>
        <taxon>Marchantiidae</taxon>
        <taxon>Marchantiales</taxon>
        <taxon>Ricciaceae</taxon>
        <taxon>Riccia</taxon>
    </lineage>
</organism>
<feature type="transmembrane region" description="Helical" evidence="8">
    <location>
        <begin position="550"/>
        <end position="569"/>
    </location>
</feature>
<feature type="domain" description="Sodium/calcium exchanger membrane region" evidence="9">
    <location>
        <begin position="80"/>
        <end position="249"/>
    </location>
</feature>
<feature type="compositionally biased region" description="Polar residues" evidence="7">
    <location>
        <begin position="359"/>
        <end position="376"/>
    </location>
</feature>
<dbReference type="GO" id="GO:0006811">
    <property type="term" value="P:monoatomic ion transport"/>
    <property type="evidence" value="ECO:0007669"/>
    <property type="project" value="UniProtKB-KW"/>
</dbReference>
<dbReference type="InterPro" id="IPR051171">
    <property type="entry name" value="CaCA"/>
</dbReference>
<evidence type="ECO:0000256" key="6">
    <source>
        <dbReference type="ARBA" id="ARBA00023136"/>
    </source>
</evidence>
<keyword evidence="3 8" id="KW-0812">Transmembrane</keyword>